<dbReference type="EMBL" id="OU015566">
    <property type="protein sequence ID" value="CAG5105335.1"/>
    <property type="molecule type" value="Genomic_DNA"/>
</dbReference>
<evidence type="ECO:0000256" key="3">
    <source>
        <dbReference type="ARBA" id="ARBA00023186"/>
    </source>
</evidence>
<name>A0ABN7SRJ4_OIKDI</name>
<dbReference type="Pfam" id="PF16717">
    <property type="entry name" value="RAC_head"/>
    <property type="match status" value="1"/>
</dbReference>
<dbReference type="InterPro" id="IPR036869">
    <property type="entry name" value="J_dom_sf"/>
</dbReference>
<dbReference type="PANTHER" id="PTHR43999:SF1">
    <property type="entry name" value="DNAJ HOMOLOG SUBFAMILY C MEMBER 2"/>
    <property type="match status" value="1"/>
</dbReference>
<dbReference type="InterPro" id="IPR044634">
    <property type="entry name" value="Zuotin/DnaJC2"/>
</dbReference>
<evidence type="ECO:0000256" key="2">
    <source>
        <dbReference type="ARBA" id="ARBA00022490"/>
    </source>
</evidence>
<evidence type="ECO:0000256" key="4">
    <source>
        <dbReference type="SAM" id="Coils"/>
    </source>
</evidence>
<dbReference type="PROSITE" id="PS50076">
    <property type="entry name" value="DNAJ_2"/>
    <property type="match status" value="1"/>
</dbReference>
<feature type="region of interest" description="Disordered" evidence="5">
    <location>
        <begin position="479"/>
        <end position="542"/>
    </location>
</feature>
<accession>A0ABN7SRJ4</accession>
<proteinExistence type="predicted"/>
<evidence type="ECO:0000313" key="7">
    <source>
        <dbReference type="EMBL" id="CAG5105335.1"/>
    </source>
</evidence>
<organism evidence="7 8">
    <name type="scientific">Oikopleura dioica</name>
    <name type="common">Tunicate</name>
    <dbReference type="NCBI Taxonomy" id="34765"/>
    <lineage>
        <taxon>Eukaryota</taxon>
        <taxon>Metazoa</taxon>
        <taxon>Chordata</taxon>
        <taxon>Tunicata</taxon>
        <taxon>Appendicularia</taxon>
        <taxon>Copelata</taxon>
        <taxon>Oikopleuridae</taxon>
        <taxon>Oikopleura</taxon>
    </lineage>
</organism>
<feature type="coiled-coil region" evidence="4">
    <location>
        <begin position="261"/>
        <end position="335"/>
    </location>
</feature>
<keyword evidence="2" id="KW-0963">Cytoplasm</keyword>
<feature type="compositionally biased region" description="Basic and acidic residues" evidence="5">
    <location>
        <begin position="531"/>
        <end position="542"/>
    </location>
</feature>
<feature type="compositionally biased region" description="Low complexity" evidence="5">
    <location>
        <begin position="511"/>
        <end position="530"/>
    </location>
</feature>
<dbReference type="InterPro" id="IPR042569">
    <property type="entry name" value="RAC_head_sf"/>
</dbReference>
<evidence type="ECO:0000313" key="8">
    <source>
        <dbReference type="Proteomes" id="UP001158576"/>
    </source>
</evidence>
<keyword evidence="8" id="KW-1185">Reference proteome</keyword>
<comment type="subcellular location">
    <subcellularLocation>
        <location evidence="1">Cytoplasm</location>
    </subcellularLocation>
</comment>
<dbReference type="SUPFAM" id="SSF46565">
    <property type="entry name" value="Chaperone J-domain"/>
    <property type="match status" value="1"/>
</dbReference>
<keyword evidence="4" id="KW-0175">Coiled coil</keyword>
<protein>
    <submittedName>
        <fullName evidence="7">Oidioi.mRNA.OKI2018_I69.chr1.g2038.t1.cds</fullName>
    </submittedName>
</protein>
<dbReference type="SMART" id="SM00271">
    <property type="entry name" value="DnaJ"/>
    <property type="match status" value="1"/>
</dbReference>
<dbReference type="Gene3D" id="1.10.10.60">
    <property type="entry name" value="Homeodomain-like"/>
    <property type="match status" value="1"/>
</dbReference>
<dbReference type="Pfam" id="PF00226">
    <property type="entry name" value="DnaJ"/>
    <property type="match status" value="1"/>
</dbReference>
<dbReference type="InterPro" id="IPR054076">
    <property type="entry name" value="ZUO1-like_ZHD"/>
</dbReference>
<dbReference type="CDD" id="cd06257">
    <property type="entry name" value="DnaJ"/>
    <property type="match status" value="1"/>
</dbReference>
<dbReference type="Gene3D" id="1.10.287.110">
    <property type="entry name" value="DnaJ domain"/>
    <property type="match status" value="1"/>
</dbReference>
<gene>
    <name evidence="7" type="ORF">OKIOD_LOCUS10803</name>
</gene>
<evidence type="ECO:0000256" key="5">
    <source>
        <dbReference type="SAM" id="MobiDB-lite"/>
    </source>
</evidence>
<dbReference type="Pfam" id="PF23082">
    <property type="entry name" value="Myb_DNA-binding_2"/>
    <property type="match status" value="1"/>
</dbReference>
<sequence>MKLPPLDFQEVEPVGWAFENWLQENFGIEEESTDEIIEEEEETEEIDFEKLEPGVKLEKVKASEWKENDHYAILGLQDIRYKATAKQIKQVHKALVLKFHPDKLGRPATKKDEENFAIITKSAEILSDPVKRRAFDSVDPKFNNSIPKADDPNLKTNFYGIFAPVFERNARWALQRSKVVPIGHDDDDRKTVDRFYNYWYDFKSWRDFHWEDEGDPEQAQDRYERRAIEKYNRQGRVKKKKEEMSRIRKLVDLAYANDPRIQRFVDEEKRIRDEAKQKKKEEARRAKIERELQQARITAEKKAKEDAEKERLAKIEEEKKAIAKAEVKANKKERQKFRALAKSDKYWVPDEEQLKMMEDVEYLCTAFNAVQLADLNKKMNEADVSARADIVRSSIVDFKAAEAEKNAIATEKSAQEKVKAAVVSGGWNTDDIQLLTKAMVTFPAGTLNRWGVINVWMNDHGASKERDEKQILKKAKELEKQSMRAPGQQDAFKQFQKDISKKSGDMDGKKNTAASNAGTAAAPAPAQWAQDEQKRLEQALRG</sequence>
<dbReference type="InterPro" id="IPR032003">
    <property type="entry name" value="RAC_head"/>
</dbReference>
<feature type="domain" description="J" evidence="6">
    <location>
        <begin position="69"/>
        <end position="139"/>
    </location>
</feature>
<feature type="compositionally biased region" description="Basic and acidic residues" evidence="5">
    <location>
        <begin position="495"/>
        <end position="510"/>
    </location>
</feature>
<reference evidence="7 8" key="1">
    <citation type="submission" date="2021-04" db="EMBL/GenBank/DDBJ databases">
        <authorList>
            <person name="Bliznina A."/>
        </authorList>
    </citation>
    <scope>NUCLEOTIDE SEQUENCE [LARGE SCALE GENOMIC DNA]</scope>
</reference>
<keyword evidence="3" id="KW-0143">Chaperone</keyword>
<dbReference type="InterPro" id="IPR001005">
    <property type="entry name" value="SANT/Myb"/>
</dbReference>
<evidence type="ECO:0000256" key="1">
    <source>
        <dbReference type="ARBA" id="ARBA00004496"/>
    </source>
</evidence>
<dbReference type="PANTHER" id="PTHR43999">
    <property type="entry name" value="DNAJ HOMOLOG SUBFAMILY C MEMBER 2"/>
    <property type="match status" value="1"/>
</dbReference>
<dbReference type="Proteomes" id="UP001158576">
    <property type="component" value="Chromosome 1"/>
</dbReference>
<evidence type="ECO:0000259" key="6">
    <source>
        <dbReference type="PROSITE" id="PS50076"/>
    </source>
</evidence>
<dbReference type="Pfam" id="PF21884">
    <property type="entry name" value="ZUO1-like_ZHD"/>
    <property type="match status" value="1"/>
</dbReference>
<dbReference type="InterPro" id="IPR001623">
    <property type="entry name" value="DnaJ_domain"/>
</dbReference>
<dbReference type="Gene3D" id="1.10.8.840">
    <property type="entry name" value="Ribosome-associated complex head domain"/>
    <property type="match status" value="1"/>
</dbReference>